<dbReference type="PANTHER" id="PTHR30199">
    <property type="entry name" value="MFS FAMILY TRANSPORTER, PREDICTED SUBSTRATE BENZOATE"/>
    <property type="match status" value="1"/>
</dbReference>
<keyword evidence="3" id="KW-1185">Reference proteome</keyword>
<feature type="transmembrane region" description="Helical" evidence="1">
    <location>
        <begin position="162"/>
        <end position="179"/>
    </location>
</feature>
<dbReference type="PANTHER" id="PTHR30199:SF0">
    <property type="entry name" value="INNER MEMBRANE PROTEIN YDCO"/>
    <property type="match status" value="1"/>
</dbReference>
<feature type="transmembrane region" description="Helical" evidence="1">
    <location>
        <begin position="137"/>
        <end position="156"/>
    </location>
</feature>
<dbReference type="RefSeq" id="WP_377172470.1">
    <property type="nucleotide sequence ID" value="NZ_JBHTJC010000004.1"/>
</dbReference>
<feature type="transmembrane region" description="Helical" evidence="1">
    <location>
        <begin position="223"/>
        <end position="251"/>
    </location>
</feature>
<feature type="transmembrane region" description="Helical" evidence="1">
    <location>
        <begin position="336"/>
        <end position="354"/>
    </location>
</feature>
<accession>A0ABW7ICS7</accession>
<proteinExistence type="predicted"/>
<feature type="transmembrane region" description="Helical" evidence="1">
    <location>
        <begin position="374"/>
        <end position="396"/>
    </location>
</feature>
<protein>
    <submittedName>
        <fullName evidence="2">Benzoate/H(+) symporter BenE family transporter</fullName>
    </submittedName>
</protein>
<dbReference type="InterPro" id="IPR004711">
    <property type="entry name" value="Benzoate_Transporter"/>
</dbReference>
<dbReference type="Proteomes" id="UP001607157">
    <property type="component" value="Unassembled WGS sequence"/>
</dbReference>
<evidence type="ECO:0000256" key="1">
    <source>
        <dbReference type="SAM" id="Phobius"/>
    </source>
</evidence>
<sequence>MSAPANTRAAENAGSHGRSLMRDASASAIAAGFLAVLVSNAGPLLIFLQSARAMGVSEAVFSGWVAAISLTAGLASIGLSLAFRAPVLVAWSAPGVVLLGTVGPGLPFPDIVGAYLVSAGIILLVGLSGLFDRLLSLVPPAVASGMMAGILFTFGASAMSGFATAPIMVGVLLLAFVVLSVITPRFALIWLLAGVLILTFAAADGGQGAPRVFPQLAPTWPTFSVTALLGLALPLALTTLTGQFLAGLAILRAHDFRLPARPILVVASLASFAGAIFGGITTALASITMALGASAEAHPDPCRRYVAGVATGSFFVLCALFAGTIGWAMLRIPAELIALLAGLALLGAIAKGLTDMLGSGADMQAGMLTFITTASGVTIFDIGSAFWGILVGIVAVHAARLTQRLRGA</sequence>
<gene>
    <name evidence="2" type="ORF">ACGRVM_14735</name>
</gene>
<dbReference type="NCBIfam" id="TIGR00843">
    <property type="entry name" value="benE"/>
    <property type="match status" value="1"/>
</dbReference>
<dbReference type="EMBL" id="JBIHMM010000004">
    <property type="protein sequence ID" value="MFH0255160.1"/>
    <property type="molecule type" value="Genomic_DNA"/>
</dbReference>
<evidence type="ECO:0000313" key="2">
    <source>
        <dbReference type="EMBL" id="MFH0255160.1"/>
    </source>
</evidence>
<feature type="transmembrane region" description="Helical" evidence="1">
    <location>
        <begin position="112"/>
        <end position="130"/>
    </location>
</feature>
<reference evidence="2 3" key="1">
    <citation type="submission" date="2024-10" db="EMBL/GenBank/DDBJ databases">
        <authorList>
            <person name="Yang X.-N."/>
        </authorList>
    </citation>
    <scope>NUCLEOTIDE SEQUENCE [LARGE SCALE GENOMIC DNA]</scope>
    <source>
        <strain evidence="2 3">CAU 1059</strain>
    </source>
</reference>
<feature type="transmembrane region" description="Helical" evidence="1">
    <location>
        <begin position="186"/>
        <end position="203"/>
    </location>
</feature>
<feature type="transmembrane region" description="Helical" evidence="1">
    <location>
        <begin position="60"/>
        <end position="81"/>
    </location>
</feature>
<feature type="transmembrane region" description="Helical" evidence="1">
    <location>
        <begin position="28"/>
        <end position="48"/>
    </location>
</feature>
<keyword evidence="1" id="KW-0812">Transmembrane</keyword>
<keyword evidence="1" id="KW-0472">Membrane</keyword>
<keyword evidence="1" id="KW-1133">Transmembrane helix</keyword>
<feature type="transmembrane region" description="Helical" evidence="1">
    <location>
        <begin position="263"/>
        <end position="293"/>
    </location>
</feature>
<dbReference type="Pfam" id="PF03594">
    <property type="entry name" value="BenE"/>
    <property type="match status" value="1"/>
</dbReference>
<organism evidence="2 3">
    <name type="scientific">Roseovarius aquimarinus</name>
    <dbReference type="NCBI Taxonomy" id="1229156"/>
    <lineage>
        <taxon>Bacteria</taxon>
        <taxon>Pseudomonadati</taxon>
        <taxon>Pseudomonadota</taxon>
        <taxon>Alphaproteobacteria</taxon>
        <taxon>Rhodobacterales</taxon>
        <taxon>Roseobacteraceae</taxon>
        <taxon>Roseovarius</taxon>
    </lineage>
</organism>
<name>A0ABW7ICS7_9RHOB</name>
<comment type="caution">
    <text evidence="2">The sequence shown here is derived from an EMBL/GenBank/DDBJ whole genome shotgun (WGS) entry which is preliminary data.</text>
</comment>
<evidence type="ECO:0000313" key="3">
    <source>
        <dbReference type="Proteomes" id="UP001607157"/>
    </source>
</evidence>
<feature type="transmembrane region" description="Helical" evidence="1">
    <location>
        <begin position="305"/>
        <end position="329"/>
    </location>
</feature>